<proteinExistence type="predicted"/>
<dbReference type="RefSeq" id="WP_106531937.1">
    <property type="nucleotide sequence ID" value="NZ_PYAT01000001.1"/>
</dbReference>
<name>A0A2P8H7F7_9BACL</name>
<reference evidence="1 2" key="1">
    <citation type="submission" date="2018-03" db="EMBL/GenBank/DDBJ databases">
        <title>Genomic Encyclopedia of Type Strains, Phase III (KMG-III): the genomes of soil and plant-associated and newly described type strains.</title>
        <authorList>
            <person name="Whitman W."/>
        </authorList>
    </citation>
    <scope>NUCLEOTIDE SEQUENCE [LARGE SCALE GENOMIC DNA]</scope>
    <source>
        <strain evidence="1 2">CGMCC 1.12259</strain>
    </source>
</reference>
<accession>A0A2P8H7F7</accession>
<sequence length="59" mass="6869">MNEEKYNKVLAALPFWKPSRQVPMFGIAAIQSIVECDSREALEIRNRMAYEGAIPKDRW</sequence>
<dbReference type="OrthoDB" id="2456181at2"/>
<gene>
    <name evidence="1" type="ORF">B0H99_101401</name>
</gene>
<dbReference type="EMBL" id="PYAT01000001">
    <property type="protein sequence ID" value="PSL42153.1"/>
    <property type="molecule type" value="Genomic_DNA"/>
</dbReference>
<keyword evidence="2" id="KW-1185">Reference proteome</keyword>
<comment type="caution">
    <text evidence="1">The sequence shown here is derived from an EMBL/GenBank/DDBJ whole genome shotgun (WGS) entry which is preliminary data.</text>
</comment>
<evidence type="ECO:0000313" key="1">
    <source>
        <dbReference type="EMBL" id="PSL42153.1"/>
    </source>
</evidence>
<dbReference type="Proteomes" id="UP000242682">
    <property type="component" value="Unassembled WGS sequence"/>
</dbReference>
<dbReference type="AlphaFoldDB" id="A0A2P8H7F7"/>
<evidence type="ECO:0000313" key="2">
    <source>
        <dbReference type="Proteomes" id="UP000242682"/>
    </source>
</evidence>
<protein>
    <submittedName>
        <fullName evidence="1">Uncharacterized protein</fullName>
    </submittedName>
</protein>
<organism evidence="1 2">
    <name type="scientific">Planomicrobium soli</name>
    <dbReference type="NCBI Taxonomy" id="1176648"/>
    <lineage>
        <taxon>Bacteria</taxon>
        <taxon>Bacillati</taxon>
        <taxon>Bacillota</taxon>
        <taxon>Bacilli</taxon>
        <taxon>Bacillales</taxon>
        <taxon>Caryophanaceae</taxon>
        <taxon>Planomicrobium</taxon>
    </lineage>
</organism>